<dbReference type="SUPFAM" id="SSF51735">
    <property type="entry name" value="NAD(P)-binding Rossmann-fold domains"/>
    <property type="match status" value="1"/>
</dbReference>
<evidence type="ECO:0000313" key="5">
    <source>
        <dbReference type="EMBL" id="MEJ8475768.1"/>
    </source>
</evidence>
<evidence type="ECO:0000256" key="1">
    <source>
        <dbReference type="ARBA" id="ARBA00010928"/>
    </source>
</evidence>
<evidence type="ECO:0000259" key="3">
    <source>
        <dbReference type="Pfam" id="PF01408"/>
    </source>
</evidence>
<evidence type="ECO:0000256" key="2">
    <source>
        <dbReference type="ARBA" id="ARBA00023002"/>
    </source>
</evidence>
<sequence>MANDRSSVRWGILSTAKIGLEKVIPGISRSQTGIAAAIASRDLGRAKSTASELGIEKAYGSYEELLADPDIDAIYNPLPNHMHVPLTVQAVEAGKHVLCEKPIALSADEARQLLDLPKDKLVAEGFMVRAHPQWIRAREIVRSGALGELRAIQSFFSYFNADPGNIRNKADIGGGALLDIGCYPMVAGRYFFEAEPTRVLSLIDRDPDFGTDRLSSALLDFGQGRRLDFTVSTQLVPYQRINLVGTKARLEIMIPYNAPQSEEVLIRLDDGTGFADLTAKSETIGSSDQYAKLIDVFGRATRGEIDLPYGPADAVQNMAILDALFASEKADGWASIDN</sequence>
<feature type="domain" description="Gfo/Idh/MocA-like oxidoreductase N-terminal" evidence="3">
    <location>
        <begin position="9"/>
        <end position="119"/>
    </location>
</feature>
<comment type="similarity">
    <text evidence="1">Belongs to the Gfo/Idh/MocA family.</text>
</comment>
<protein>
    <submittedName>
        <fullName evidence="5">Gfo/Idh/MocA family oxidoreductase</fullName>
    </submittedName>
</protein>
<dbReference type="PANTHER" id="PTHR22604">
    <property type="entry name" value="OXIDOREDUCTASES"/>
    <property type="match status" value="1"/>
</dbReference>
<feature type="domain" description="GFO/IDH/MocA-like oxidoreductase" evidence="4">
    <location>
        <begin position="135"/>
        <end position="251"/>
    </location>
</feature>
<proteinExistence type="inferred from homology"/>
<dbReference type="Proteomes" id="UP001385499">
    <property type="component" value="Unassembled WGS sequence"/>
</dbReference>
<dbReference type="InterPro" id="IPR050984">
    <property type="entry name" value="Gfo/Idh/MocA_domain"/>
</dbReference>
<dbReference type="InterPro" id="IPR036291">
    <property type="entry name" value="NAD(P)-bd_dom_sf"/>
</dbReference>
<dbReference type="SUPFAM" id="SSF55347">
    <property type="entry name" value="Glyceraldehyde-3-phosphate dehydrogenase-like, C-terminal domain"/>
    <property type="match status" value="1"/>
</dbReference>
<dbReference type="InterPro" id="IPR000683">
    <property type="entry name" value="Gfo/Idh/MocA-like_OxRdtase_N"/>
</dbReference>
<dbReference type="Pfam" id="PF01408">
    <property type="entry name" value="GFO_IDH_MocA"/>
    <property type="match status" value="1"/>
</dbReference>
<organism evidence="5 6">
    <name type="scientific">Roseibium algae</name>
    <dbReference type="NCBI Taxonomy" id="3123038"/>
    <lineage>
        <taxon>Bacteria</taxon>
        <taxon>Pseudomonadati</taxon>
        <taxon>Pseudomonadota</taxon>
        <taxon>Alphaproteobacteria</taxon>
        <taxon>Hyphomicrobiales</taxon>
        <taxon>Stappiaceae</taxon>
        <taxon>Roseibium</taxon>
    </lineage>
</organism>
<dbReference type="Gene3D" id="3.30.360.10">
    <property type="entry name" value="Dihydrodipicolinate Reductase, domain 2"/>
    <property type="match status" value="1"/>
</dbReference>
<reference evidence="5 6" key="1">
    <citation type="submission" date="2024-02" db="EMBL/GenBank/DDBJ databases">
        <title>Roseibium algae sp. nov., isolated from marine alga (Grateloupia sp.), showing potential in myo-inositol conversion.</title>
        <authorList>
            <person name="Wang Y."/>
        </authorList>
    </citation>
    <scope>NUCLEOTIDE SEQUENCE [LARGE SCALE GENOMIC DNA]</scope>
    <source>
        <strain evidence="5 6">H3510</strain>
    </source>
</reference>
<name>A0ABU8TPM5_9HYPH</name>
<comment type="caution">
    <text evidence="5">The sequence shown here is derived from an EMBL/GenBank/DDBJ whole genome shotgun (WGS) entry which is preliminary data.</text>
</comment>
<accession>A0ABU8TPM5</accession>
<keyword evidence="6" id="KW-1185">Reference proteome</keyword>
<keyword evidence="2" id="KW-0560">Oxidoreductase</keyword>
<gene>
    <name evidence="5" type="ORF">V6575_16870</name>
</gene>
<dbReference type="Gene3D" id="3.40.50.720">
    <property type="entry name" value="NAD(P)-binding Rossmann-like Domain"/>
    <property type="match status" value="1"/>
</dbReference>
<dbReference type="Pfam" id="PF22725">
    <property type="entry name" value="GFO_IDH_MocA_C3"/>
    <property type="match status" value="1"/>
</dbReference>
<dbReference type="InterPro" id="IPR055170">
    <property type="entry name" value="GFO_IDH_MocA-like_dom"/>
</dbReference>
<dbReference type="EMBL" id="JBAKIA010000013">
    <property type="protein sequence ID" value="MEJ8475768.1"/>
    <property type="molecule type" value="Genomic_DNA"/>
</dbReference>
<dbReference type="PANTHER" id="PTHR22604:SF105">
    <property type="entry name" value="TRANS-1,2-DIHYDROBENZENE-1,2-DIOL DEHYDROGENASE"/>
    <property type="match status" value="1"/>
</dbReference>
<evidence type="ECO:0000259" key="4">
    <source>
        <dbReference type="Pfam" id="PF22725"/>
    </source>
</evidence>
<dbReference type="RefSeq" id="WP_340276004.1">
    <property type="nucleotide sequence ID" value="NZ_JBAKIA010000013.1"/>
</dbReference>
<evidence type="ECO:0000313" key="6">
    <source>
        <dbReference type="Proteomes" id="UP001385499"/>
    </source>
</evidence>